<name>A0AAW8F4F3_9MICO</name>
<dbReference type="AlphaFoldDB" id="A0AAW8F4F3"/>
<evidence type="ECO:0000313" key="2">
    <source>
        <dbReference type="Proteomes" id="UP001244427"/>
    </source>
</evidence>
<sequence>MDKAEFTRLYGRWLPRTPSDVRDFFAGYPGVWWIAGGWALEAFTGVERPHDDIDAGVLRADLSMLRTHAHERIDLWAAFSGALRPVASDDTAELPDGCGQLWTRRSASDPWEYDILLSPGTAQQWQYKRETSIRMPMADALWERDGIRYLQPEIQLLYKAKGLRDKDASDFDATMPYLDARRRSWLKDALEPTLPGHPWHDRLR</sequence>
<evidence type="ECO:0008006" key="3">
    <source>
        <dbReference type="Google" id="ProtNLM"/>
    </source>
</evidence>
<proteinExistence type="predicted"/>
<dbReference type="Proteomes" id="UP001244427">
    <property type="component" value="Unassembled WGS sequence"/>
</dbReference>
<protein>
    <recommendedName>
        <fullName evidence="3">Amino acid transporter</fullName>
    </recommendedName>
</protein>
<comment type="caution">
    <text evidence="1">The sequence shown here is derived from an EMBL/GenBank/DDBJ whole genome shotgun (WGS) entry which is preliminary data.</text>
</comment>
<reference evidence="1 2" key="1">
    <citation type="submission" date="2023-07" db="EMBL/GenBank/DDBJ databases">
        <title>Comparative genomics of wheat-associated soil bacteria to identify genetic determinants of phenazine resistance.</title>
        <authorList>
            <person name="Mouncey N."/>
        </authorList>
    </citation>
    <scope>NUCLEOTIDE SEQUENCE [LARGE SCALE GENOMIC DNA]</scope>
    <source>
        <strain evidence="1 2">W4I9-1</strain>
    </source>
</reference>
<evidence type="ECO:0000313" key="1">
    <source>
        <dbReference type="EMBL" id="MDQ0649427.1"/>
    </source>
</evidence>
<organism evidence="1 2">
    <name type="scientific">Microbacterium natoriense</name>
    <dbReference type="NCBI Taxonomy" id="284570"/>
    <lineage>
        <taxon>Bacteria</taxon>
        <taxon>Bacillati</taxon>
        <taxon>Actinomycetota</taxon>
        <taxon>Actinomycetes</taxon>
        <taxon>Micrococcales</taxon>
        <taxon>Microbacteriaceae</taxon>
        <taxon>Microbacterium</taxon>
    </lineage>
</organism>
<dbReference type="RefSeq" id="WP_307298753.1">
    <property type="nucleotide sequence ID" value="NZ_JAUSXV010000001.1"/>
</dbReference>
<accession>A0AAW8F4F3</accession>
<keyword evidence="2" id="KW-1185">Reference proteome</keyword>
<dbReference type="Gene3D" id="3.30.460.40">
    <property type="match status" value="1"/>
</dbReference>
<gene>
    <name evidence="1" type="ORF">QFZ53_003623</name>
</gene>
<dbReference type="EMBL" id="JAUSXV010000001">
    <property type="protein sequence ID" value="MDQ0649427.1"/>
    <property type="molecule type" value="Genomic_DNA"/>
</dbReference>